<dbReference type="InterPro" id="IPR052155">
    <property type="entry name" value="Biofilm_reg_signaling"/>
</dbReference>
<comment type="caution">
    <text evidence="2">The sequence shown here is derived from an EMBL/GenBank/DDBJ whole genome shotgun (WGS) entry which is preliminary data.</text>
</comment>
<dbReference type="SMART" id="SM00267">
    <property type="entry name" value="GGDEF"/>
    <property type="match status" value="1"/>
</dbReference>
<sequence>MDLAPILAAGVPLAGWTGHSLWLHQKLTTARRDPLTGLHTRDGFTTRAEHLIRTHPDRVTVLLIDLDDFKTTNDTHGHAAGDTVLAATAERLHIWCGRNGTPARLGGDEFAVVVLDAADRLEALSTTLGEPVPYLGQPLPVGASVGVCHLAALPVPSLTDALTAADRDMYAHKPGSRTSRRR</sequence>
<gene>
    <name evidence="2" type="ORF">ACFQMG_30970</name>
</gene>
<protein>
    <submittedName>
        <fullName evidence="2">GGDEF domain-containing protein</fullName>
        <ecNumber evidence="2">2.7.7.65</ecNumber>
    </submittedName>
</protein>
<dbReference type="Pfam" id="PF00990">
    <property type="entry name" value="GGDEF"/>
    <property type="match status" value="1"/>
</dbReference>
<dbReference type="GO" id="GO:0052621">
    <property type="term" value="F:diguanylate cyclase activity"/>
    <property type="evidence" value="ECO:0007669"/>
    <property type="project" value="UniProtKB-EC"/>
</dbReference>
<keyword evidence="3" id="KW-1185">Reference proteome</keyword>
<reference evidence="3" key="1">
    <citation type="journal article" date="2019" name="Int. J. Syst. Evol. Microbiol.">
        <title>The Global Catalogue of Microorganisms (GCM) 10K type strain sequencing project: providing services to taxonomists for standard genome sequencing and annotation.</title>
        <authorList>
            <consortium name="The Broad Institute Genomics Platform"/>
            <consortium name="The Broad Institute Genome Sequencing Center for Infectious Disease"/>
            <person name="Wu L."/>
            <person name="Ma J."/>
        </authorList>
    </citation>
    <scope>NUCLEOTIDE SEQUENCE [LARGE SCALE GENOMIC DNA]</scope>
    <source>
        <strain evidence="3">CGMCC 1.12859</strain>
    </source>
</reference>
<feature type="domain" description="GGDEF" evidence="1">
    <location>
        <begin position="57"/>
        <end position="182"/>
    </location>
</feature>
<name>A0ABW2G399_9ACTN</name>
<dbReference type="PANTHER" id="PTHR44757:SF2">
    <property type="entry name" value="BIOFILM ARCHITECTURE MAINTENANCE PROTEIN MBAA"/>
    <property type="match status" value="1"/>
</dbReference>
<evidence type="ECO:0000313" key="3">
    <source>
        <dbReference type="Proteomes" id="UP001596435"/>
    </source>
</evidence>
<dbReference type="PROSITE" id="PS50887">
    <property type="entry name" value="GGDEF"/>
    <property type="match status" value="1"/>
</dbReference>
<dbReference type="EC" id="2.7.7.65" evidence="2"/>
<keyword evidence="2" id="KW-0808">Transferase</keyword>
<dbReference type="EMBL" id="JBHTAJ010000084">
    <property type="protein sequence ID" value="MFC7183979.1"/>
    <property type="molecule type" value="Genomic_DNA"/>
</dbReference>
<dbReference type="InterPro" id="IPR000160">
    <property type="entry name" value="GGDEF_dom"/>
</dbReference>
<evidence type="ECO:0000313" key="2">
    <source>
        <dbReference type="EMBL" id="MFC7183979.1"/>
    </source>
</evidence>
<dbReference type="SUPFAM" id="SSF55073">
    <property type="entry name" value="Nucleotide cyclase"/>
    <property type="match status" value="1"/>
</dbReference>
<dbReference type="NCBIfam" id="TIGR00254">
    <property type="entry name" value="GGDEF"/>
    <property type="match status" value="1"/>
</dbReference>
<dbReference type="PANTHER" id="PTHR44757">
    <property type="entry name" value="DIGUANYLATE CYCLASE DGCP"/>
    <property type="match status" value="1"/>
</dbReference>
<evidence type="ECO:0000259" key="1">
    <source>
        <dbReference type="PROSITE" id="PS50887"/>
    </source>
</evidence>
<proteinExistence type="predicted"/>
<dbReference type="CDD" id="cd01949">
    <property type="entry name" value="GGDEF"/>
    <property type="match status" value="1"/>
</dbReference>
<accession>A0ABW2G399</accession>
<dbReference type="InterPro" id="IPR043128">
    <property type="entry name" value="Rev_trsase/Diguanyl_cyclase"/>
</dbReference>
<dbReference type="RefSeq" id="WP_345707106.1">
    <property type="nucleotide sequence ID" value="NZ_BAABKV010000001.1"/>
</dbReference>
<dbReference type="Proteomes" id="UP001596435">
    <property type="component" value="Unassembled WGS sequence"/>
</dbReference>
<keyword evidence="2" id="KW-0548">Nucleotidyltransferase</keyword>
<organism evidence="2 3">
    <name type="scientific">Kitasatospora paranensis</name>
    <dbReference type="NCBI Taxonomy" id="258053"/>
    <lineage>
        <taxon>Bacteria</taxon>
        <taxon>Bacillati</taxon>
        <taxon>Actinomycetota</taxon>
        <taxon>Actinomycetes</taxon>
        <taxon>Kitasatosporales</taxon>
        <taxon>Streptomycetaceae</taxon>
        <taxon>Kitasatospora</taxon>
    </lineage>
</organism>
<dbReference type="Gene3D" id="3.30.70.270">
    <property type="match status" value="1"/>
</dbReference>
<dbReference type="InterPro" id="IPR029787">
    <property type="entry name" value="Nucleotide_cyclase"/>
</dbReference>